<dbReference type="InterPro" id="IPR037066">
    <property type="entry name" value="Plug_dom_sf"/>
</dbReference>
<keyword evidence="6" id="KW-0732">Signal</keyword>
<evidence type="ECO:0000313" key="9">
    <source>
        <dbReference type="EMBL" id="MDE8650150.1"/>
    </source>
</evidence>
<dbReference type="InterPro" id="IPR036942">
    <property type="entry name" value="Beta-barrel_TonB_sf"/>
</dbReference>
<keyword evidence="9" id="KW-0675">Receptor</keyword>
<dbReference type="Proteomes" id="UP001216253">
    <property type="component" value="Unassembled WGS sequence"/>
</dbReference>
<evidence type="ECO:0000256" key="4">
    <source>
        <dbReference type="RuleBase" id="RU003357"/>
    </source>
</evidence>
<dbReference type="SUPFAM" id="SSF56935">
    <property type="entry name" value="Porins"/>
    <property type="match status" value="1"/>
</dbReference>
<evidence type="ECO:0000256" key="6">
    <source>
        <dbReference type="SAM" id="SignalP"/>
    </source>
</evidence>
<dbReference type="PANTHER" id="PTHR40980">
    <property type="entry name" value="PLUG DOMAIN-CONTAINING PROTEIN"/>
    <property type="match status" value="1"/>
</dbReference>
<keyword evidence="4" id="KW-0798">TonB box</keyword>
<feature type="signal peptide" evidence="6">
    <location>
        <begin position="1"/>
        <end position="25"/>
    </location>
</feature>
<dbReference type="Pfam" id="PF00593">
    <property type="entry name" value="TonB_dep_Rec_b-barrel"/>
    <property type="match status" value="1"/>
</dbReference>
<gene>
    <name evidence="9" type="ORF">PYV00_00280</name>
</gene>
<dbReference type="PANTHER" id="PTHR40980:SF5">
    <property type="entry name" value="TONB-DEPENDENT RECEPTOR"/>
    <property type="match status" value="1"/>
</dbReference>
<reference evidence="9 10" key="1">
    <citation type="submission" date="2023-03" db="EMBL/GenBank/DDBJ databases">
        <title>NovoSphingobium album sp. nov. isolated from polycyclic aromatic hydrocarbons- and heavy-metal polluted soil.</title>
        <authorList>
            <person name="Liu Z."/>
            <person name="Wang K."/>
        </authorList>
    </citation>
    <scope>NUCLEOTIDE SEQUENCE [LARGE SCALE GENOMIC DNA]</scope>
    <source>
        <strain evidence="9 10">H3SJ31-1</strain>
    </source>
</reference>
<sequence length="901" mass="98321">MSLTSRLAGALFATSALVSPSVAFAQTEPAPSTDQPPTGDTAGQPADDSSAQPVDISVPGGEIVVTGVRNRNLVKTSDQVISVLSTEEIARTGEGNIAGALGRVTGLSVVGNGLVYVRGLGDRYSLALLNGSPLPSPEPLRRVVPLDIFPSGVIASSLVQKSYSVNYPGEFGGGVINLTTKAVPREPFLSISFGGTADSETTGRTGYSYFGSKSDWTGFDDGSRDFGPALTDYFKSGALVNSDVDLGREIGSELVRFSKGTAQRVRDLPPAYSISLSGGTGFDLGGARLGIIAAAGFSNKWRNRDARQQTSLSADLSTLQTNFNRISTDDRIVANGLLGFGLEFGENKIRWTNLYIRDTIKQTRLGLGQRNETSADFMQQDTAWYERQLIDSQLVGEFKPAPGMQVDVRVGYAKSQREAPYETSFEYVRTNSSADPYGRLFVNRLNGNNGEASVTFSDLNEELWSGGIDLTYVVSPVISATVGGYFSDTDRISSRRQFLFRASSTFPVEASVLRPDLLLSPGLINGTVDSSTGQLVGGIDLIEPDTSSPAFEGKLRNYAGYGKVNFQITDALSLDAGVRFEKARQSVSAVQVFSTPPTFNNPPALRKEYWLPGATLTYQVQPDLQVRLSASKTIARPQFRELIYQPYFDPENNRQYLGNPLLTDSQLYNGEARVEWYFAPEQRLSISGFYKKIDKPIEAFVVSLNDSLVTSYANAPEARLYGAEIELQKYFDLSEMGGWFSQRRAVAIVNYTYSKSELKVQSGDTVAVYAASSGIATDYFRDGAPLTGQSDHLVNLQFGFENTERLSQQTILLSYASERAMSRGLNGSVPQPDVIERPGWQLDFVAREGVQFLGQEFELKFEARNLLYTRHREYQQVGSNTLEFNTYDLGTTVSASASIKF</sequence>
<protein>
    <submittedName>
        <fullName evidence="9">TonB-dependent receptor</fullName>
    </submittedName>
</protein>
<feature type="region of interest" description="Disordered" evidence="5">
    <location>
        <begin position="25"/>
        <end position="57"/>
    </location>
</feature>
<dbReference type="Pfam" id="PF07715">
    <property type="entry name" value="Plug"/>
    <property type="match status" value="1"/>
</dbReference>
<comment type="subcellular location">
    <subcellularLocation>
        <location evidence="1 4">Cell outer membrane</location>
    </subcellularLocation>
</comment>
<dbReference type="RefSeq" id="WP_275226235.1">
    <property type="nucleotide sequence ID" value="NZ_JARESE010000001.1"/>
</dbReference>
<evidence type="ECO:0000256" key="5">
    <source>
        <dbReference type="SAM" id="MobiDB-lite"/>
    </source>
</evidence>
<dbReference type="InterPro" id="IPR000531">
    <property type="entry name" value="Beta-barrel_TonB"/>
</dbReference>
<evidence type="ECO:0000256" key="1">
    <source>
        <dbReference type="ARBA" id="ARBA00004442"/>
    </source>
</evidence>
<proteinExistence type="inferred from homology"/>
<evidence type="ECO:0000256" key="3">
    <source>
        <dbReference type="ARBA" id="ARBA00023237"/>
    </source>
</evidence>
<keyword evidence="10" id="KW-1185">Reference proteome</keyword>
<organism evidence="9 10">
    <name type="scientific">Novosphingobium album</name>
    <name type="common">ex Liu et al. 2023</name>
    <dbReference type="NCBI Taxonomy" id="3031130"/>
    <lineage>
        <taxon>Bacteria</taxon>
        <taxon>Pseudomonadati</taxon>
        <taxon>Pseudomonadota</taxon>
        <taxon>Alphaproteobacteria</taxon>
        <taxon>Sphingomonadales</taxon>
        <taxon>Sphingomonadaceae</taxon>
        <taxon>Novosphingobium</taxon>
    </lineage>
</organism>
<feature type="chain" id="PRO_5046076122" evidence="6">
    <location>
        <begin position="26"/>
        <end position="901"/>
    </location>
</feature>
<feature type="compositionally biased region" description="Polar residues" evidence="5">
    <location>
        <begin position="29"/>
        <end position="38"/>
    </location>
</feature>
<dbReference type="Gene3D" id="2.40.170.20">
    <property type="entry name" value="TonB-dependent receptor, beta-barrel domain"/>
    <property type="match status" value="1"/>
</dbReference>
<evidence type="ECO:0000259" key="7">
    <source>
        <dbReference type="Pfam" id="PF00593"/>
    </source>
</evidence>
<comment type="similarity">
    <text evidence="4">Belongs to the TonB-dependent receptor family.</text>
</comment>
<dbReference type="Gene3D" id="2.170.130.10">
    <property type="entry name" value="TonB-dependent receptor, plug domain"/>
    <property type="match status" value="1"/>
</dbReference>
<feature type="domain" description="TonB-dependent receptor-like beta-barrel" evidence="7">
    <location>
        <begin position="436"/>
        <end position="866"/>
    </location>
</feature>
<keyword evidence="2 4" id="KW-0472">Membrane</keyword>
<dbReference type="InterPro" id="IPR012910">
    <property type="entry name" value="Plug_dom"/>
</dbReference>
<comment type="caution">
    <text evidence="9">The sequence shown here is derived from an EMBL/GenBank/DDBJ whole genome shotgun (WGS) entry which is preliminary data.</text>
</comment>
<keyword evidence="3" id="KW-0998">Cell outer membrane</keyword>
<feature type="domain" description="TonB-dependent receptor plug" evidence="8">
    <location>
        <begin position="76"/>
        <end position="175"/>
    </location>
</feature>
<dbReference type="EMBL" id="JARESE010000001">
    <property type="protein sequence ID" value="MDE8650150.1"/>
    <property type="molecule type" value="Genomic_DNA"/>
</dbReference>
<evidence type="ECO:0000256" key="2">
    <source>
        <dbReference type="ARBA" id="ARBA00023136"/>
    </source>
</evidence>
<accession>A0ABT5WJD1</accession>
<evidence type="ECO:0000259" key="8">
    <source>
        <dbReference type="Pfam" id="PF07715"/>
    </source>
</evidence>
<evidence type="ECO:0000313" key="10">
    <source>
        <dbReference type="Proteomes" id="UP001216253"/>
    </source>
</evidence>
<name>A0ABT5WJD1_9SPHN</name>